<comment type="similarity">
    <text evidence="1">Belongs to the transferase hexapeptide repeat family.</text>
</comment>
<organism evidence="4 5">
    <name type="scientific">Flavobacterium cyanobacteriorum</name>
    <dbReference type="NCBI Taxonomy" id="2022802"/>
    <lineage>
        <taxon>Bacteria</taxon>
        <taxon>Pseudomonadati</taxon>
        <taxon>Bacteroidota</taxon>
        <taxon>Flavobacteriia</taxon>
        <taxon>Flavobacteriales</taxon>
        <taxon>Flavobacteriaceae</taxon>
        <taxon>Flavobacterium</taxon>
    </lineage>
</organism>
<feature type="domain" description="PglD N-terminal" evidence="3">
    <location>
        <begin position="3"/>
        <end position="80"/>
    </location>
</feature>
<dbReference type="EMBL" id="NOXV01000304">
    <property type="protein sequence ID" value="OYQ32121.1"/>
    <property type="molecule type" value="Genomic_DNA"/>
</dbReference>
<dbReference type="InterPro" id="IPR020019">
    <property type="entry name" value="AcTrfase_PglD-like"/>
</dbReference>
<sequence>MKDLIIIGAGNVGGYISYNIADFQGYRVLGFLDDNIEKQGKMMYGRTVLGPCSSIDNYIGDTPLHVVIGIANPVAKKKIALLLKDKNVFFPNLIARNVWLSAQVQKGKGIIIYPGVSVNYETQLGDFVIINMNCAIGHNCKIASYATLAPGVNLAGFTQIGETAEIGIGVSTRQGVIIGENAVVGGQSMILNDVPPGTRVMGVPAKAG</sequence>
<dbReference type="SUPFAM" id="SSF51161">
    <property type="entry name" value="Trimeric LpxA-like enzymes"/>
    <property type="match status" value="1"/>
</dbReference>
<evidence type="ECO:0000313" key="4">
    <source>
        <dbReference type="EMBL" id="OYQ32121.1"/>
    </source>
</evidence>
<dbReference type="PANTHER" id="PTHR43300">
    <property type="entry name" value="ACETYLTRANSFERASE"/>
    <property type="match status" value="1"/>
</dbReference>
<dbReference type="InterPro" id="IPR041561">
    <property type="entry name" value="PglD_N"/>
</dbReference>
<dbReference type="NCBIfam" id="TIGR03570">
    <property type="entry name" value="NeuD_NnaD"/>
    <property type="match status" value="1"/>
</dbReference>
<dbReference type="RefSeq" id="WP_094416881.1">
    <property type="nucleotide sequence ID" value="NZ_NOXV01000304.1"/>
</dbReference>
<dbReference type="InterPro" id="IPR011004">
    <property type="entry name" value="Trimer_LpxA-like_sf"/>
</dbReference>
<dbReference type="Gene3D" id="2.160.10.10">
    <property type="entry name" value="Hexapeptide repeat proteins"/>
    <property type="match status" value="1"/>
</dbReference>
<dbReference type="CDD" id="cd03360">
    <property type="entry name" value="LbH_AT_putative"/>
    <property type="match status" value="1"/>
</dbReference>
<feature type="binding site" evidence="2">
    <location>
        <position position="168"/>
    </location>
    <ligand>
        <name>acetyl-CoA</name>
        <dbReference type="ChEBI" id="CHEBI:57288"/>
    </ligand>
</feature>
<dbReference type="Pfam" id="PF17836">
    <property type="entry name" value="PglD_N"/>
    <property type="match status" value="1"/>
</dbReference>
<keyword evidence="5" id="KW-1185">Reference proteome</keyword>
<gene>
    <name evidence="4" type="ORF">CHU92_14695</name>
</gene>
<comment type="caution">
    <text evidence="4">The sequence shown here is derived from an EMBL/GenBank/DDBJ whole genome shotgun (WGS) entry which is preliminary data.</text>
</comment>
<reference evidence="4 5" key="1">
    <citation type="submission" date="2017-07" db="EMBL/GenBank/DDBJ databases">
        <title>Flavobacterium cyanobacteriorum sp. nov., isolated from cyanobacterial aggregates in a eutrophic lake.</title>
        <authorList>
            <person name="Cai H."/>
        </authorList>
    </citation>
    <scope>NUCLEOTIDE SEQUENCE [LARGE SCALE GENOMIC DNA]</scope>
    <source>
        <strain evidence="4 5">TH021</strain>
    </source>
</reference>
<dbReference type="Pfam" id="PF00132">
    <property type="entry name" value="Hexapep"/>
    <property type="match status" value="1"/>
</dbReference>
<evidence type="ECO:0000313" key="5">
    <source>
        <dbReference type="Proteomes" id="UP000216605"/>
    </source>
</evidence>
<accession>A0A255YSG3</accession>
<dbReference type="Proteomes" id="UP000216605">
    <property type="component" value="Unassembled WGS sequence"/>
</dbReference>
<proteinExistence type="inferred from homology"/>
<feature type="binding site" evidence="2">
    <location>
        <position position="186"/>
    </location>
    <ligand>
        <name>acetyl-CoA</name>
        <dbReference type="ChEBI" id="CHEBI:57288"/>
    </ligand>
</feature>
<evidence type="ECO:0000259" key="3">
    <source>
        <dbReference type="Pfam" id="PF17836"/>
    </source>
</evidence>
<evidence type="ECO:0000256" key="2">
    <source>
        <dbReference type="PIRSR" id="PIRSR620019-2"/>
    </source>
</evidence>
<name>A0A255YSG3_9FLAO</name>
<evidence type="ECO:0000256" key="1">
    <source>
        <dbReference type="ARBA" id="ARBA00007274"/>
    </source>
</evidence>
<protein>
    <recommendedName>
        <fullName evidence="3">PglD N-terminal domain-containing protein</fullName>
    </recommendedName>
</protein>
<dbReference type="OrthoDB" id="708224at2"/>
<dbReference type="AlphaFoldDB" id="A0A255YSG3"/>
<dbReference type="PANTHER" id="PTHR43300:SF7">
    <property type="entry name" value="UDP-N-ACETYLBACILLOSAMINE N-ACETYLTRANSFERASE"/>
    <property type="match status" value="1"/>
</dbReference>
<dbReference type="InterPro" id="IPR001451">
    <property type="entry name" value="Hexapep"/>
</dbReference>
<dbReference type="InterPro" id="IPR050179">
    <property type="entry name" value="Trans_hexapeptide_repeat"/>
</dbReference>
<dbReference type="Gene3D" id="3.40.50.720">
    <property type="entry name" value="NAD(P)-binding Rossmann-like Domain"/>
    <property type="match status" value="1"/>
</dbReference>